<dbReference type="EMBL" id="MIGV01000011">
    <property type="protein sequence ID" value="PPT76051.1"/>
    <property type="molecule type" value="Genomic_DNA"/>
</dbReference>
<accession>A0A2S6Z4S3</accession>
<dbReference type="Pfam" id="PF06877">
    <property type="entry name" value="RraB"/>
    <property type="match status" value="1"/>
</dbReference>
<evidence type="ECO:0000313" key="3">
    <source>
        <dbReference type="Proteomes" id="UP000238270"/>
    </source>
</evidence>
<dbReference type="InterPro" id="IPR009671">
    <property type="entry name" value="RraB_dom"/>
</dbReference>
<evidence type="ECO:0000313" key="2">
    <source>
        <dbReference type="EMBL" id="PPT76051.1"/>
    </source>
</evidence>
<evidence type="ECO:0000259" key="1">
    <source>
        <dbReference type="Pfam" id="PF06877"/>
    </source>
</evidence>
<dbReference type="InterPro" id="IPR036701">
    <property type="entry name" value="RraB-like_sf"/>
</dbReference>
<organism evidence="2 3">
    <name type="scientific">Xanthomonas arboricola pv. populi</name>
    <dbReference type="NCBI Taxonomy" id="487823"/>
    <lineage>
        <taxon>Bacteria</taxon>
        <taxon>Pseudomonadati</taxon>
        <taxon>Pseudomonadota</taxon>
        <taxon>Gammaproteobacteria</taxon>
        <taxon>Lysobacterales</taxon>
        <taxon>Lysobacteraceae</taxon>
        <taxon>Xanthomonas</taxon>
    </lineage>
</organism>
<name>A0A2S6Z4S3_9XANT</name>
<proteinExistence type="predicted"/>
<dbReference type="AlphaFoldDB" id="A0A2S6Z4S3"/>
<gene>
    <name evidence="2" type="ORF">XaplCFBP3122_11405</name>
</gene>
<dbReference type="Proteomes" id="UP000238270">
    <property type="component" value="Unassembled WGS sequence"/>
</dbReference>
<reference evidence="2 3" key="1">
    <citation type="submission" date="2016-08" db="EMBL/GenBank/DDBJ databases">
        <title>Evolution of the type three secretion system and type three effector repertoires in Xanthomonas.</title>
        <authorList>
            <person name="Merda D."/>
            <person name="Briand M."/>
            <person name="Bosis E."/>
            <person name="Rousseau C."/>
            <person name="Portier P."/>
            <person name="Jacques M.-A."/>
            <person name="Fischer-Le Saux M."/>
        </authorList>
    </citation>
    <scope>NUCLEOTIDE SEQUENCE [LARGE SCALE GENOMIC DNA]</scope>
    <source>
        <strain evidence="2 3">CFBP 3122</strain>
    </source>
</reference>
<feature type="domain" description="Regulator of ribonuclease activity B" evidence="1">
    <location>
        <begin position="6"/>
        <end position="108"/>
    </location>
</feature>
<comment type="caution">
    <text evidence="2">The sequence shown here is derived from an EMBL/GenBank/DDBJ whole genome shotgun (WGS) entry which is preliminary data.</text>
</comment>
<dbReference type="SUPFAM" id="SSF89946">
    <property type="entry name" value="Hypothetical protein VC0424"/>
    <property type="match status" value="1"/>
</dbReference>
<dbReference type="RefSeq" id="WP_104598156.1">
    <property type="nucleotide sequence ID" value="NZ_MIGV01000011.1"/>
</dbReference>
<sequence>MNFPRDENGDVLRRMQASNFDFSKKHDVEFFAVFRTEEAAYYVAMEFVADRKAGEHFVNIETRPADSGGMELELVKRMIVTHDAVTEFEERLASRVSRHDGYMDGWGVLQK</sequence>
<dbReference type="Gene3D" id="3.30.70.970">
    <property type="entry name" value="RraB-like"/>
    <property type="match status" value="1"/>
</dbReference>
<protein>
    <recommendedName>
        <fullName evidence="1">Regulator of ribonuclease activity B domain-containing protein</fullName>
    </recommendedName>
</protein>